<dbReference type="SUPFAM" id="SSF143081">
    <property type="entry name" value="BB1717-like"/>
    <property type="match status" value="1"/>
</dbReference>
<keyword evidence="4 8" id="KW-0378">Hydrolase</keyword>
<dbReference type="EMBL" id="CP046172">
    <property type="protein sequence ID" value="QIS15198.1"/>
    <property type="molecule type" value="Genomic_DNA"/>
</dbReference>
<evidence type="ECO:0000256" key="4">
    <source>
        <dbReference type="ARBA" id="ARBA00022801"/>
    </source>
</evidence>
<dbReference type="AlphaFoldDB" id="A0A6G9YPS7"/>
<evidence type="ECO:0000256" key="7">
    <source>
        <dbReference type="ARBA" id="ARBA00023239"/>
    </source>
</evidence>
<name>A0A6G9YPS7_9NOCA</name>
<dbReference type="GO" id="GO:0003697">
    <property type="term" value="F:single-stranded DNA binding"/>
    <property type="evidence" value="ECO:0007669"/>
    <property type="project" value="InterPro"/>
</dbReference>
<keyword evidence="5" id="KW-0190">Covalent protein-DNA linkage</keyword>
<evidence type="ECO:0000256" key="2">
    <source>
        <dbReference type="ARBA" id="ARBA00022670"/>
    </source>
</evidence>
<organism evidence="9 10">
    <name type="scientific">Nocardia arthritidis</name>
    <dbReference type="NCBI Taxonomy" id="228602"/>
    <lineage>
        <taxon>Bacteria</taxon>
        <taxon>Bacillati</taxon>
        <taxon>Actinomycetota</taxon>
        <taxon>Actinomycetes</taxon>
        <taxon>Mycobacteriales</taxon>
        <taxon>Nocardiaceae</taxon>
        <taxon>Nocardia</taxon>
    </lineage>
</organism>
<evidence type="ECO:0000256" key="5">
    <source>
        <dbReference type="ARBA" id="ARBA00023124"/>
    </source>
</evidence>
<keyword evidence="6" id="KW-0238">DNA-binding</keyword>
<protein>
    <recommendedName>
        <fullName evidence="8">Abasic site processing protein</fullName>
        <ecNumber evidence="8">3.4.-.-</ecNumber>
    </recommendedName>
</protein>
<dbReference type="InterPro" id="IPR003738">
    <property type="entry name" value="SRAP"/>
</dbReference>
<dbReference type="InterPro" id="IPR036590">
    <property type="entry name" value="SRAP-like"/>
</dbReference>
<dbReference type="PANTHER" id="PTHR13604">
    <property type="entry name" value="DC12-RELATED"/>
    <property type="match status" value="1"/>
</dbReference>
<accession>A0A6G9YPS7</accession>
<gene>
    <name evidence="9" type="ORF">F5544_36850</name>
</gene>
<keyword evidence="2 8" id="KW-0645">Protease</keyword>
<comment type="similarity">
    <text evidence="1 8">Belongs to the SOS response-associated peptidase family.</text>
</comment>
<proteinExistence type="inferred from homology"/>
<evidence type="ECO:0000256" key="1">
    <source>
        <dbReference type="ARBA" id="ARBA00008136"/>
    </source>
</evidence>
<evidence type="ECO:0000313" key="9">
    <source>
        <dbReference type="EMBL" id="QIS15198.1"/>
    </source>
</evidence>
<dbReference type="Gene3D" id="3.90.1680.10">
    <property type="entry name" value="SOS response associated peptidase-like"/>
    <property type="match status" value="1"/>
</dbReference>
<keyword evidence="10" id="KW-1185">Reference proteome</keyword>
<evidence type="ECO:0000256" key="3">
    <source>
        <dbReference type="ARBA" id="ARBA00022763"/>
    </source>
</evidence>
<dbReference type="GO" id="GO:0006508">
    <property type="term" value="P:proteolysis"/>
    <property type="evidence" value="ECO:0007669"/>
    <property type="project" value="UniProtKB-KW"/>
</dbReference>
<dbReference type="PANTHER" id="PTHR13604:SF0">
    <property type="entry name" value="ABASIC SITE PROCESSING PROTEIN HMCES"/>
    <property type="match status" value="1"/>
</dbReference>
<dbReference type="GO" id="GO:0106300">
    <property type="term" value="P:protein-DNA covalent cross-linking repair"/>
    <property type="evidence" value="ECO:0007669"/>
    <property type="project" value="InterPro"/>
</dbReference>
<keyword evidence="7" id="KW-0456">Lyase</keyword>
<dbReference type="KEGG" id="nah:F5544_36850"/>
<keyword evidence="3" id="KW-0227">DNA damage</keyword>
<evidence type="ECO:0000256" key="8">
    <source>
        <dbReference type="RuleBase" id="RU364100"/>
    </source>
</evidence>
<dbReference type="GO" id="GO:0016829">
    <property type="term" value="F:lyase activity"/>
    <property type="evidence" value="ECO:0007669"/>
    <property type="project" value="UniProtKB-KW"/>
</dbReference>
<dbReference type="EC" id="3.4.-.-" evidence="8"/>
<dbReference type="Pfam" id="PF02586">
    <property type="entry name" value="SRAP"/>
    <property type="match status" value="1"/>
</dbReference>
<dbReference type="GO" id="GO:0008233">
    <property type="term" value="F:peptidase activity"/>
    <property type="evidence" value="ECO:0007669"/>
    <property type="project" value="UniProtKB-KW"/>
</dbReference>
<reference evidence="9 10" key="1">
    <citation type="journal article" date="2019" name="ACS Chem. Biol.">
        <title>Identification and Mobilization of a Cryptic Antibiotic Biosynthesis Gene Locus from a Human-Pathogenic Nocardia Isolate.</title>
        <authorList>
            <person name="Herisse M."/>
            <person name="Ishida K."/>
            <person name="Porter J.L."/>
            <person name="Howden B."/>
            <person name="Hertweck C."/>
            <person name="Stinear T.P."/>
            <person name="Pidot S.J."/>
        </authorList>
    </citation>
    <scope>NUCLEOTIDE SEQUENCE [LARGE SCALE GENOMIC DNA]</scope>
    <source>
        <strain evidence="9 10">AUSMDU00012717</strain>
    </source>
</reference>
<sequence length="331" mass="36552">MTSPVAGSTDFRTSWSGVVSVDVTVDLSSCVIRQRAAWARERMLGENSHLVTHYRPIVPEFVGTRWEYRDMCGRYATTTNPARLAADLDAIDETGAADARTFTSYNVAPTTQVLTVVRRHEHGHPDDEPKLRVRRMRWGLIPVWTKVAEPGVPVKGKPLFNARADKAATTASFRDAVKYRRCLVPMDGWYEWLVESAGNGKAVKHPYYMSNADGSRLYMAGLWSVWRDRALPDSDPLLSCTILTTDSVGELTNIHDRMPLPMPEEHWDAWLDPDHPAPASLLETPDAAAVAGIAVRPVSPLVNSVKNNGPELLAPLADTADTEQAGQISLL</sequence>
<evidence type="ECO:0000313" key="10">
    <source>
        <dbReference type="Proteomes" id="UP000503540"/>
    </source>
</evidence>
<evidence type="ECO:0000256" key="6">
    <source>
        <dbReference type="ARBA" id="ARBA00023125"/>
    </source>
</evidence>
<dbReference type="Proteomes" id="UP000503540">
    <property type="component" value="Chromosome"/>
</dbReference>